<accession>A0A6J4L5Z2</accession>
<dbReference type="AlphaFoldDB" id="A0A6J4L5Z2"/>
<sequence>MRPTRKGFDLSGLSPEHRTVIEPAIVACTFPTTRILRNTGKPVPVAVSDLSRFNAAMEAHGHGHVHVDGEHGHLLGEPDAARKAPLGLYWLPTADHPAGRIEVGAHAMSDPDLAREVFLAEAAHAVDYGAMTDAQREAIRDRFDYTGQGEPPVGWFEEIGEQDYWDWRGERWMGLFMAAFAPSLPRPLETRQPWTWSYDTSDCRRARSIMRRA</sequence>
<name>A0A6J4L5Z2_9BACT</name>
<dbReference type="EMBL" id="CADCTW010000097">
    <property type="protein sequence ID" value="CAA9323938.1"/>
    <property type="molecule type" value="Genomic_DNA"/>
</dbReference>
<proteinExistence type="predicted"/>
<reference evidence="1" key="1">
    <citation type="submission" date="2020-02" db="EMBL/GenBank/DDBJ databases">
        <authorList>
            <person name="Meier V. D."/>
        </authorList>
    </citation>
    <scope>NUCLEOTIDE SEQUENCE</scope>
    <source>
        <strain evidence="1">AVDCRST_MAG68</strain>
    </source>
</reference>
<gene>
    <name evidence="1" type="ORF">AVDCRST_MAG68-2126</name>
</gene>
<organism evidence="1">
    <name type="scientific">uncultured Gemmatimonadota bacterium</name>
    <dbReference type="NCBI Taxonomy" id="203437"/>
    <lineage>
        <taxon>Bacteria</taxon>
        <taxon>Pseudomonadati</taxon>
        <taxon>Gemmatimonadota</taxon>
        <taxon>environmental samples</taxon>
    </lineage>
</organism>
<evidence type="ECO:0000313" key="1">
    <source>
        <dbReference type="EMBL" id="CAA9323938.1"/>
    </source>
</evidence>
<protein>
    <submittedName>
        <fullName evidence="1">Uncharacterized protein</fullName>
    </submittedName>
</protein>